<sequence length="253" mass="28286">MLNFFKHFFVNKAKDVQSGFVKMLVEFDPETASEAEIGELDDALTKLTQQMVSAKTAWEREDREAKEIQKNYDLRLAAAERLQARAEAAPAEEKAQVEASLATLLADLEKMVPEIEREQREAEEAKVYYDELAGAVKTAAERLKTARERLSEAKRRMDVAKVRMERAKEQEDRAKVLAGIKQQAGNLGTAFDAMTQKAREMEADAEVHAQKTQLLTPPKSEDPYITQALMEAAGESAPAQTSLSDRLAALKKK</sequence>
<feature type="coiled-coil region" evidence="1">
    <location>
        <begin position="105"/>
        <end position="170"/>
    </location>
</feature>
<comment type="caution">
    <text evidence="3">The sequence shown here is derived from an EMBL/GenBank/DDBJ whole genome shotgun (WGS) entry which is preliminary data.</text>
</comment>
<gene>
    <name evidence="3" type="ORF">ENR59_07040</name>
</gene>
<evidence type="ECO:0000256" key="2">
    <source>
        <dbReference type="SAM" id="MobiDB-lite"/>
    </source>
</evidence>
<dbReference type="AlphaFoldDB" id="A0A7C4EJZ6"/>
<dbReference type="EMBL" id="DSRP01000485">
    <property type="protein sequence ID" value="HGG92693.1"/>
    <property type="molecule type" value="Genomic_DNA"/>
</dbReference>
<evidence type="ECO:0008006" key="4">
    <source>
        <dbReference type="Google" id="ProtNLM"/>
    </source>
</evidence>
<name>A0A7C4EJZ6_9BACT</name>
<reference evidence="3" key="1">
    <citation type="journal article" date="2020" name="mSystems">
        <title>Genome- and Community-Level Interaction Insights into Carbon Utilization and Element Cycling Functions of Hydrothermarchaeota in Hydrothermal Sediment.</title>
        <authorList>
            <person name="Zhou Z."/>
            <person name="Liu Y."/>
            <person name="Xu W."/>
            <person name="Pan J."/>
            <person name="Luo Z.H."/>
            <person name="Li M."/>
        </authorList>
    </citation>
    <scope>NUCLEOTIDE SEQUENCE [LARGE SCALE GENOMIC DNA]</scope>
    <source>
        <strain evidence="3">SpSt-413</strain>
    </source>
</reference>
<feature type="region of interest" description="Disordered" evidence="2">
    <location>
        <begin position="232"/>
        <end position="253"/>
    </location>
</feature>
<feature type="region of interest" description="Disordered" evidence="2">
    <location>
        <begin position="201"/>
        <end position="220"/>
    </location>
</feature>
<evidence type="ECO:0000256" key="1">
    <source>
        <dbReference type="SAM" id="Coils"/>
    </source>
</evidence>
<accession>A0A7C4EJZ6</accession>
<keyword evidence="1" id="KW-0175">Coiled coil</keyword>
<evidence type="ECO:0000313" key="3">
    <source>
        <dbReference type="EMBL" id="HGG92693.1"/>
    </source>
</evidence>
<proteinExistence type="predicted"/>
<organism evidence="3">
    <name type="scientific">Fundidesulfovibrio putealis</name>
    <dbReference type="NCBI Taxonomy" id="270496"/>
    <lineage>
        <taxon>Bacteria</taxon>
        <taxon>Pseudomonadati</taxon>
        <taxon>Thermodesulfobacteriota</taxon>
        <taxon>Desulfovibrionia</taxon>
        <taxon>Desulfovibrionales</taxon>
        <taxon>Desulfovibrionaceae</taxon>
        <taxon>Fundidesulfovibrio</taxon>
    </lineage>
</organism>
<protein>
    <recommendedName>
        <fullName evidence="4">PspA/IM30 family protein</fullName>
    </recommendedName>
</protein>